<dbReference type="GO" id="GO:0015137">
    <property type="term" value="F:citrate transmembrane transporter activity"/>
    <property type="evidence" value="ECO:0007669"/>
    <property type="project" value="TreeGrafter"/>
</dbReference>
<dbReference type="PANTHER" id="PTHR10283">
    <property type="entry name" value="SOLUTE CARRIER FAMILY 13 MEMBER"/>
    <property type="match status" value="1"/>
</dbReference>
<feature type="transmembrane region" description="Helical" evidence="7">
    <location>
        <begin position="350"/>
        <end position="372"/>
    </location>
</feature>
<evidence type="ECO:0000256" key="2">
    <source>
        <dbReference type="ARBA" id="ARBA00006772"/>
    </source>
</evidence>
<comment type="similarity">
    <text evidence="2">Belongs to the SLC13A/DASS transporter (TC 2.A.47) family. NADC subfamily.</text>
</comment>
<feature type="transmembrane region" description="Helical" evidence="7">
    <location>
        <begin position="411"/>
        <end position="428"/>
    </location>
</feature>
<evidence type="ECO:0000256" key="5">
    <source>
        <dbReference type="ARBA" id="ARBA00022989"/>
    </source>
</evidence>
<accession>A0AAF3FMD9</accession>
<dbReference type="Pfam" id="PF00939">
    <property type="entry name" value="Na_sulph_symp"/>
    <property type="match status" value="1"/>
</dbReference>
<organism evidence="8 9">
    <name type="scientific">Mesorhabditis belari</name>
    <dbReference type="NCBI Taxonomy" id="2138241"/>
    <lineage>
        <taxon>Eukaryota</taxon>
        <taxon>Metazoa</taxon>
        <taxon>Ecdysozoa</taxon>
        <taxon>Nematoda</taxon>
        <taxon>Chromadorea</taxon>
        <taxon>Rhabditida</taxon>
        <taxon>Rhabditina</taxon>
        <taxon>Rhabditomorpha</taxon>
        <taxon>Rhabditoidea</taxon>
        <taxon>Rhabditidae</taxon>
        <taxon>Mesorhabditinae</taxon>
        <taxon>Mesorhabditis</taxon>
    </lineage>
</organism>
<evidence type="ECO:0000256" key="1">
    <source>
        <dbReference type="ARBA" id="ARBA00004141"/>
    </source>
</evidence>
<feature type="transmembrane region" description="Helical" evidence="7">
    <location>
        <begin position="315"/>
        <end position="338"/>
    </location>
</feature>
<evidence type="ECO:0000256" key="3">
    <source>
        <dbReference type="ARBA" id="ARBA00022448"/>
    </source>
</evidence>
<dbReference type="InterPro" id="IPR031312">
    <property type="entry name" value="Na/sul_symport_CS"/>
</dbReference>
<evidence type="ECO:0000256" key="4">
    <source>
        <dbReference type="ARBA" id="ARBA00022692"/>
    </source>
</evidence>
<dbReference type="GO" id="GO:0005886">
    <property type="term" value="C:plasma membrane"/>
    <property type="evidence" value="ECO:0007669"/>
    <property type="project" value="TreeGrafter"/>
</dbReference>
<protein>
    <submittedName>
        <fullName evidence="9">Uncharacterized protein</fullName>
    </submittedName>
</protein>
<feature type="transmembrane region" description="Helical" evidence="7">
    <location>
        <begin position="128"/>
        <end position="146"/>
    </location>
</feature>
<keyword evidence="6 7" id="KW-0472">Membrane</keyword>
<keyword evidence="4 7" id="KW-0812">Transmembrane</keyword>
<feature type="transmembrane region" description="Helical" evidence="7">
    <location>
        <begin position="16"/>
        <end position="36"/>
    </location>
</feature>
<feature type="transmembrane region" description="Helical" evidence="7">
    <location>
        <begin position="448"/>
        <end position="481"/>
    </location>
</feature>
<dbReference type="PROSITE" id="PS01271">
    <property type="entry name" value="NA_SULFATE"/>
    <property type="match status" value="1"/>
</dbReference>
<feature type="transmembrane region" description="Helical" evidence="7">
    <location>
        <begin position="531"/>
        <end position="553"/>
    </location>
</feature>
<feature type="transmembrane region" description="Helical" evidence="7">
    <location>
        <begin position="88"/>
        <end position="107"/>
    </location>
</feature>
<evidence type="ECO:0000313" key="9">
    <source>
        <dbReference type="WBParaSite" id="MBELARI_LOCUS6890"/>
    </source>
</evidence>
<dbReference type="Proteomes" id="UP000887575">
    <property type="component" value="Unassembled WGS sequence"/>
</dbReference>
<feature type="transmembrane region" description="Helical" evidence="7">
    <location>
        <begin position="152"/>
        <end position="168"/>
    </location>
</feature>
<name>A0AAF3FMD9_9BILA</name>
<proteinExistence type="inferred from homology"/>
<dbReference type="WBParaSite" id="MBELARI_LOCUS6890">
    <property type="protein sequence ID" value="MBELARI_LOCUS6890"/>
    <property type="gene ID" value="MBELARI_LOCUS6890"/>
</dbReference>
<keyword evidence="3" id="KW-0813">Transport</keyword>
<dbReference type="PANTHER" id="PTHR10283:SF82">
    <property type="entry name" value="SOLUTE CARRIER FAMILY 13 MEMBER 2"/>
    <property type="match status" value="1"/>
</dbReference>
<feature type="transmembrane region" description="Helical" evidence="7">
    <location>
        <begin position="270"/>
        <end position="294"/>
    </location>
</feature>
<reference evidence="9" key="1">
    <citation type="submission" date="2024-02" db="UniProtKB">
        <authorList>
            <consortium name="WormBaseParasite"/>
        </authorList>
    </citation>
    <scope>IDENTIFICATION</scope>
</reference>
<dbReference type="InterPro" id="IPR001898">
    <property type="entry name" value="SLC13A/DASS"/>
</dbReference>
<feature type="transmembrane region" description="Helical" evidence="7">
    <location>
        <begin position="493"/>
        <end position="511"/>
    </location>
</feature>
<evidence type="ECO:0000256" key="7">
    <source>
        <dbReference type="SAM" id="Phobius"/>
    </source>
</evidence>
<feature type="transmembrane region" description="Helical" evidence="7">
    <location>
        <begin position="225"/>
        <end position="250"/>
    </location>
</feature>
<sequence length="575" mass="64100">MPKKSGNNAMDWFSTYWTSIVLIFAPIVFLPLVFMFPENDKEGKCAYVVALMATYWVFEVLPLAITALMPMVFYPFFEIMKSEEVAQAYLPDTSFLFLGGLMVAVAVEKANLHQRIALLVLKIVGSQPQWIMAGFMAVTGFLSMWISNTATTALMVPIVQGVIVELVANHRMQEMFTMVERSNADNRRRSVECRRLSISHEHYIAPQRDVADVYTPRELSMAKGLLISVCFAANIGGAATITGTATNLVLVGQIEKLFPHANTGVNFLSWMIFAFPLCFACLILCWVILWVLFMRNSPKGNAIVTRKLHDKYEQLPPLSFAEVAVSLCFLAMLALWILREPQVFPGFGEYFKHGYISDACSAIFIVIVLFMLPDNWPKCFSPEPSRGLITQGPKRIIRGSLLDWQTIQERFPWSILLLLGGGFALAAGVKESHLSLLVGNVMKRLEVFPIFVIMTIIILITLVLTNICSNTVVASIFIPIVAELARSLELNPLYFMLPVAISSSFAFLLPVATPPNAIVFSAGVVKVKDMIVAGFLLTIGCLGLTILTMALWAKHVYHLDDHERTLLLLNQTWVA</sequence>
<evidence type="ECO:0000256" key="6">
    <source>
        <dbReference type="ARBA" id="ARBA00023136"/>
    </source>
</evidence>
<evidence type="ECO:0000313" key="8">
    <source>
        <dbReference type="Proteomes" id="UP000887575"/>
    </source>
</evidence>
<keyword evidence="5 7" id="KW-1133">Transmembrane helix</keyword>
<keyword evidence="8" id="KW-1185">Reference proteome</keyword>
<dbReference type="AlphaFoldDB" id="A0AAF3FMD9"/>
<feature type="transmembrane region" description="Helical" evidence="7">
    <location>
        <begin position="48"/>
        <end position="76"/>
    </location>
</feature>
<dbReference type="GO" id="GO:0015141">
    <property type="term" value="F:succinate transmembrane transporter activity"/>
    <property type="evidence" value="ECO:0007669"/>
    <property type="project" value="TreeGrafter"/>
</dbReference>
<comment type="subcellular location">
    <subcellularLocation>
        <location evidence="1">Membrane</location>
        <topology evidence="1">Multi-pass membrane protein</topology>
    </subcellularLocation>
</comment>